<name>A0A5S4F9U3_9ACTN</name>
<dbReference type="Proteomes" id="UP000309128">
    <property type="component" value="Unassembled WGS sequence"/>
</dbReference>
<dbReference type="OrthoDB" id="4556175at2"/>
<dbReference type="AlphaFoldDB" id="A0A5S4F9U3"/>
<accession>A0A5S4F9U3</accession>
<evidence type="ECO:0000313" key="1">
    <source>
        <dbReference type="EMBL" id="TMR13826.1"/>
    </source>
</evidence>
<keyword evidence="2" id="KW-1185">Reference proteome</keyword>
<evidence type="ECO:0000313" key="2">
    <source>
        <dbReference type="Proteomes" id="UP000309128"/>
    </source>
</evidence>
<sequence>MAARQIGLLATPAQGNRHIPGAVWAADNGCFGKGYPGDAGYLTWLDRQRRWAEDCLFASAPDVVGDAVATLARSAPMLPLIRAAGFRAALVAQDGLEDLQVPWRSMDALFLGGSTGWKLGAAARELTAEAVARGKHVHMGRVNSLTRLRYAQAIGCKSADGTFLTFGPDRNLPILLGWVRDVTSQDALFSLSS</sequence>
<comment type="caution">
    <text evidence="1">The sequence shown here is derived from an EMBL/GenBank/DDBJ whole genome shotgun (WGS) entry which is preliminary data.</text>
</comment>
<gene>
    <name evidence="1" type="ORF">ETD86_30015</name>
</gene>
<proteinExistence type="predicted"/>
<reference evidence="1 2" key="1">
    <citation type="submission" date="2019-05" db="EMBL/GenBank/DDBJ databases">
        <title>Draft genome sequence of Nonomuraea turkmeniaca DSM 43926.</title>
        <authorList>
            <person name="Saricaoglu S."/>
            <person name="Isik K."/>
        </authorList>
    </citation>
    <scope>NUCLEOTIDE SEQUENCE [LARGE SCALE GENOMIC DNA]</scope>
    <source>
        <strain evidence="1 2">DSM 43926</strain>
    </source>
</reference>
<dbReference type="EMBL" id="VCKY01000117">
    <property type="protein sequence ID" value="TMR13826.1"/>
    <property type="molecule type" value="Genomic_DNA"/>
</dbReference>
<protein>
    <submittedName>
        <fullName evidence="1">Uncharacterized protein</fullName>
    </submittedName>
</protein>
<organism evidence="1 2">
    <name type="scientific">Nonomuraea turkmeniaca</name>
    <dbReference type="NCBI Taxonomy" id="103838"/>
    <lineage>
        <taxon>Bacteria</taxon>
        <taxon>Bacillati</taxon>
        <taxon>Actinomycetota</taxon>
        <taxon>Actinomycetes</taxon>
        <taxon>Streptosporangiales</taxon>
        <taxon>Streptosporangiaceae</taxon>
        <taxon>Nonomuraea</taxon>
    </lineage>
</organism>